<dbReference type="InterPro" id="IPR032816">
    <property type="entry name" value="VTT_dom"/>
</dbReference>
<feature type="domain" description="VTT" evidence="11">
    <location>
        <begin position="96"/>
        <end position="211"/>
    </location>
</feature>
<sequence>MMTGVCSSRPALVSLLKHHAASSLLHFRKLSIRGKLLVFALILFNCVLVALIVIVTPTRIAQSLYDLGQRTREHPLGWLLLATLIQIVSIPPMIGHTTVLNLCGFTYGMKGFLVAAPASLVASTVVFVALRYLFSEVLRSWSRKFEIWKALEAVIDAKGLPLIILIRISPFPPWVYSNSLFASIQSVSVWQFMAATVCSFPRFLLYVFIGSRMASLSDGKQREHMDTETKVVNGILIVAGILSGAAAGWILYALVKRQLQLEGISPKTHGLLSDVLEEPDEDYSLLRNLSSESLHDSV</sequence>
<keyword evidence="13" id="KW-1185">Reference proteome</keyword>
<dbReference type="AlphaFoldDB" id="A0A9P5TCA8"/>
<evidence type="ECO:0000256" key="7">
    <source>
        <dbReference type="ARBA" id="ARBA00022989"/>
    </source>
</evidence>
<feature type="transmembrane region" description="Helical" evidence="10">
    <location>
        <begin position="189"/>
        <end position="210"/>
    </location>
</feature>
<evidence type="ECO:0000256" key="5">
    <source>
        <dbReference type="ARBA" id="ARBA00020673"/>
    </source>
</evidence>
<keyword evidence="6 10" id="KW-0812">Transmembrane</keyword>
<keyword evidence="9 10" id="KW-0472">Membrane</keyword>
<name>A0A9P5TCA8_9AGAM</name>
<evidence type="ECO:0000259" key="11">
    <source>
        <dbReference type="Pfam" id="PF09335"/>
    </source>
</evidence>
<keyword evidence="8" id="KW-0333">Golgi apparatus</keyword>
<dbReference type="InterPro" id="IPR051076">
    <property type="entry name" value="Golgi_membrane_TVP38/TMEM64"/>
</dbReference>
<dbReference type="PANTHER" id="PTHR47549">
    <property type="entry name" value="GOLGI APPARATUS MEMBRANE PROTEIN TVP38-RELATED"/>
    <property type="match status" value="1"/>
</dbReference>
<protein>
    <recommendedName>
        <fullName evidence="4">Golgi apparatus membrane protein TVP38</fullName>
    </recommendedName>
    <alternativeName>
        <fullName evidence="5">Golgi apparatus membrane protein tvp38</fullName>
    </alternativeName>
</protein>
<dbReference type="GO" id="GO:0000022">
    <property type="term" value="P:mitotic spindle elongation"/>
    <property type="evidence" value="ECO:0007669"/>
    <property type="project" value="TreeGrafter"/>
</dbReference>
<organism evidence="12 13">
    <name type="scientific">Russula ochroleuca</name>
    <dbReference type="NCBI Taxonomy" id="152965"/>
    <lineage>
        <taxon>Eukaryota</taxon>
        <taxon>Fungi</taxon>
        <taxon>Dikarya</taxon>
        <taxon>Basidiomycota</taxon>
        <taxon>Agaricomycotina</taxon>
        <taxon>Agaricomycetes</taxon>
        <taxon>Russulales</taxon>
        <taxon>Russulaceae</taxon>
        <taxon>Russula</taxon>
    </lineage>
</organism>
<comment type="function">
    <text evidence="1">Golgi membrane protein involved in vesicular trafficking and spindle migration.</text>
</comment>
<dbReference type="Proteomes" id="UP000759537">
    <property type="component" value="Unassembled WGS sequence"/>
</dbReference>
<feature type="transmembrane region" description="Helical" evidence="10">
    <location>
        <begin position="76"/>
        <end position="94"/>
    </location>
</feature>
<dbReference type="GO" id="GO:0016192">
    <property type="term" value="P:vesicle-mediated transport"/>
    <property type="evidence" value="ECO:0007669"/>
    <property type="project" value="TreeGrafter"/>
</dbReference>
<evidence type="ECO:0000256" key="6">
    <source>
        <dbReference type="ARBA" id="ARBA00022692"/>
    </source>
</evidence>
<feature type="transmembrane region" description="Helical" evidence="10">
    <location>
        <begin position="36"/>
        <end position="55"/>
    </location>
</feature>
<reference evidence="12" key="2">
    <citation type="journal article" date="2020" name="Nat. Commun.">
        <title>Large-scale genome sequencing of mycorrhizal fungi provides insights into the early evolution of symbiotic traits.</title>
        <authorList>
            <person name="Miyauchi S."/>
            <person name="Kiss E."/>
            <person name="Kuo A."/>
            <person name="Drula E."/>
            <person name="Kohler A."/>
            <person name="Sanchez-Garcia M."/>
            <person name="Morin E."/>
            <person name="Andreopoulos B."/>
            <person name="Barry K.W."/>
            <person name="Bonito G."/>
            <person name="Buee M."/>
            <person name="Carver A."/>
            <person name="Chen C."/>
            <person name="Cichocki N."/>
            <person name="Clum A."/>
            <person name="Culley D."/>
            <person name="Crous P.W."/>
            <person name="Fauchery L."/>
            <person name="Girlanda M."/>
            <person name="Hayes R.D."/>
            <person name="Keri Z."/>
            <person name="LaButti K."/>
            <person name="Lipzen A."/>
            <person name="Lombard V."/>
            <person name="Magnuson J."/>
            <person name="Maillard F."/>
            <person name="Murat C."/>
            <person name="Nolan M."/>
            <person name="Ohm R.A."/>
            <person name="Pangilinan J."/>
            <person name="Pereira M.F."/>
            <person name="Perotto S."/>
            <person name="Peter M."/>
            <person name="Pfister S."/>
            <person name="Riley R."/>
            <person name="Sitrit Y."/>
            <person name="Stielow J.B."/>
            <person name="Szollosi G."/>
            <person name="Zifcakova L."/>
            <person name="Stursova M."/>
            <person name="Spatafora J.W."/>
            <person name="Tedersoo L."/>
            <person name="Vaario L.M."/>
            <person name="Yamada A."/>
            <person name="Yan M."/>
            <person name="Wang P."/>
            <person name="Xu J."/>
            <person name="Bruns T."/>
            <person name="Baldrian P."/>
            <person name="Vilgalys R."/>
            <person name="Dunand C."/>
            <person name="Henrissat B."/>
            <person name="Grigoriev I.V."/>
            <person name="Hibbett D."/>
            <person name="Nagy L.G."/>
            <person name="Martin F.M."/>
        </authorList>
    </citation>
    <scope>NUCLEOTIDE SEQUENCE</scope>
    <source>
        <strain evidence="12">Prilba</strain>
    </source>
</reference>
<evidence type="ECO:0000256" key="1">
    <source>
        <dbReference type="ARBA" id="ARBA00002978"/>
    </source>
</evidence>
<evidence type="ECO:0000256" key="4">
    <source>
        <dbReference type="ARBA" id="ARBA00013533"/>
    </source>
</evidence>
<feature type="transmembrane region" description="Helical" evidence="10">
    <location>
        <begin position="231"/>
        <end position="255"/>
    </location>
</feature>
<keyword evidence="7 10" id="KW-1133">Transmembrane helix</keyword>
<accession>A0A9P5TCA8</accession>
<evidence type="ECO:0000256" key="8">
    <source>
        <dbReference type="ARBA" id="ARBA00023034"/>
    </source>
</evidence>
<reference evidence="12" key="1">
    <citation type="submission" date="2019-10" db="EMBL/GenBank/DDBJ databases">
        <authorList>
            <consortium name="DOE Joint Genome Institute"/>
            <person name="Kuo A."/>
            <person name="Miyauchi S."/>
            <person name="Kiss E."/>
            <person name="Drula E."/>
            <person name="Kohler A."/>
            <person name="Sanchez-Garcia M."/>
            <person name="Andreopoulos B."/>
            <person name="Barry K.W."/>
            <person name="Bonito G."/>
            <person name="Buee M."/>
            <person name="Carver A."/>
            <person name="Chen C."/>
            <person name="Cichocki N."/>
            <person name="Clum A."/>
            <person name="Culley D."/>
            <person name="Crous P.W."/>
            <person name="Fauchery L."/>
            <person name="Girlanda M."/>
            <person name="Hayes R."/>
            <person name="Keri Z."/>
            <person name="LaButti K."/>
            <person name="Lipzen A."/>
            <person name="Lombard V."/>
            <person name="Magnuson J."/>
            <person name="Maillard F."/>
            <person name="Morin E."/>
            <person name="Murat C."/>
            <person name="Nolan M."/>
            <person name="Ohm R."/>
            <person name="Pangilinan J."/>
            <person name="Pereira M."/>
            <person name="Perotto S."/>
            <person name="Peter M."/>
            <person name="Riley R."/>
            <person name="Sitrit Y."/>
            <person name="Stielow B."/>
            <person name="Szollosi G."/>
            <person name="Zifcakova L."/>
            <person name="Stursova M."/>
            <person name="Spatafora J.W."/>
            <person name="Tedersoo L."/>
            <person name="Vaario L.-M."/>
            <person name="Yamada A."/>
            <person name="Yan M."/>
            <person name="Wang P."/>
            <person name="Xu J."/>
            <person name="Bruns T."/>
            <person name="Baldrian P."/>
            <person name="Vilgalys R."/>
            <person name="Henrissat B."/>
            <person name="Grigoriev I.V."/>
            <person name="Hibbett D."/>
            <person name="Nagy L.G."/>
            <person name="Martin F.M."/>
        </authorList>
    </citation>
    <scope>NUCLEOTIDE SEQUENCE</scope>
    <source>
        <strain evidence="12">Prilba</strain>
    </source>
</reference>
<dbReference type="OrthoDB" id="166803at2759"/>
<evidence type="ECO:0000256" key="2">
    <source>
        <dbReference type="ARBA" id="ARBA00004653"/>
    </source>
</evidence>
<comment type="caution">
    <text evidence="12">The sequence shown here is derived from an EMBL/GenBank/DDBJ whole genome shotgun (WGS) entry which is preliminary data.</text>
</comment>
<comment type="subcellular location">
    <subcellularLocation>
        <location evidence="2">Golgi apparatus membrane</location>
        <topology evidence="2">Multi-pass membrane protein</topology>
    </subcellularLocation>
</comment>
<evidence type="ECO:0000256" key="10">
    <source>
        <dbReference type="SAM" id="Phobius"/>
    </source>
</evidence>
<proteinExistence type="inferred from homology"/>
<feature type="transmembrane region" description="Helical" evidence="10">
    <location>
        <begin position="114"/>
        <end position="134"/>
    </location>
</feature>
<dbReference type="PANTHER" id="PTHR47549:SF1">
    <property type="entry name" value="GOLGI APPARATUS MEMBRANE PROTEIN TVP38"/>
    <property type="match status" value="1"/>
</dbReference>
<gene>
    <name evidence="12" type="ORF">DFH94DRAFT_255037</name>
</gene>
<evidence type="ECO:0000256" key="3">
    <source>
        <dbReference type="ARBA" id="ARBA00008640"/>
    </source>
</evidence>
<dbReference type="GO" id="GO:0000139">
    <property type="term" value="C:Golgi membrane"/>
    <property type="evidence" value="ECO:0007669"/>
    <property type="project" value="UniProtKB-SubCell"/>
</dbReference>
<comment type="similarity">
    <text evidence="3">Belongs to the TVP38/TMEM64 family.</text>
</comment>
<dbReference type="Pfam" id="PF09335">
    <property type="entry name" value="VTT_dom"/>
    <property type="match status" value="1"/>
</dbReference>
<dbReference type="EMBL" id="WHVB01000003">
    <property type="protein sequence ID" value="KAF8484949.1"/>
    <property type="molecule type" value="Genomic_DNA"/>
</dbReference>
<evidence type="ECO:0000313" key="13">
    <source>
        <dbReference type="Proteomes" id="UP000759537"/>
    </source>
</evidence>
<evidence type="ECO:0000313" key="12">
    <source>
        <dbReference type="EMBL" id="KAF8484949.1"/>
    </source>
</evidence>
<evidence type="ECO:0000256" key="9">
    <source>
        <dbReference type="ARBA" id="ARBA00023136"/>
    </source>
</evidence>